<name>A0A7S3NMK9_9STRA</name>
<sequence>MSSKRIIDVDSSYENMREILIIVVNLEEEQALMQKIKKWAKKKKKKRTLKTLKKYAPKQWRNYNSGRGDASFAHFSWDSLQSICYRIWFPLEDSYQASLFLGKAAEHWFDFEPYRKVRAVVGICRNFERLNQCVQKISGADNSRLVTKMLDPENSENLDSIFDQVVTDVVQTLHAEARALAFNLIEITCPLDDTVDKSSPFGKSSGNLTKLLNAASLNNSKRKIMLAWYALLCGAAIDALKLSSEAFNSSKNHWKAVALSIWVAAALALDWSFDLSHLALTLPFPPPAHSLKDDNEIILALTTVDIMSETSISLFKKSKNCQIFVVEHLLRLARWRVQARQQFLLPVCQQQKIPETLTSALDTIDAQKLGALFFARVALLAAIICYESGHFRKAAVFATTSASACSELKNWTGACLAWHLTLYSLQAQKTTWTIVTLQTLKHNIIAAGNAADIIEYTTKMSMYLHLIAQKFAQKPMPYYLSKSSNIFLFFPNQEVELLKQYLFIFFQENFHYLRRQNSVSQYFQLKKIHVSSSSTKIQEEAPDYFLIAGEKIKSCRIEFYNPFPFSILVSAARLLFDQPELIFSAPTQKTNIILEQSASHTFEFEIMPLSAQNKYIYIIGLELQFFDFYAPKIPFFFKEVKKIQIFPPQPRFATRLIFFPRYLPTQDDEYGVPSVPNNVTAYPVRNGECIDAKIFLESLIQMQISFLQIKCKNAQQQEQILFSYSSSSCQEVIQDPPLFCNPLSKEEILLYQNQINHQDFISGKKNICFHFSMHRNFMNQNSFGNKILEFQIEYAAVHAKNTCLIQLPWQFFLVPALRLISSEWSSSNASTKALFFIIANDAPYPIHLFYSNFSQDGQQNNAATIIPASVPAIGLFSTFFHTKQSSAMQWSIRGIFTHNSHNKMSTFGRGPDDNSIHHHDGDGFLDISPPLISD</sequence>
<reference evidence="1" key="1">
    <citation type="submission" date="2021-01" db="EMBL/GenBank/DDBJ databases">
        <authorList>
            <person name="Corre E."/>
            <person name="Pelletier E."/>
            <person name="Niang G."/>
            <person name="Scheremetjew M."/>
            <person name="Finn R."/>
            <person name="Kale V."/>
            <person name="Holt S."/>
            <person name="Cochrane G."/>
            <person name="Meng A."/>
            <person name="Brown T."/>
            <person name="Cohen L."/>
        </authorList>
    </citation>
    <scope>NUCLEOTIDE SEQUENCE</scope>
    <source>
        <strain evidence="1">CCMP1510</strain>
    </source>
</reference>
<protein>
    <submittedName>
        <fullName evidence="1">Uncharacterized protein</fullName>
    </submittedName>
</protein>
<dbReference type="EMBL" id="HBIJ01016148">
    <property type="protein sequence ID" value="CAE0370003.1"/>
    <property type="molecule type" value="Transcribed_RNA"/>
</dbReference>
<accession>A0A7S3NMK9</accession>
<proteinExistence type="predicted"/>
<dbReference type="AlphaFoldDB" id="A0A7S3NMK9"/>
<gene>
    <name evidence="1" type="ORF">ALAG00032_LOCUS10767</name>
</gene>
<evidence type="ECO:0000313" key="1">
    <source>
        <dbReference type="EMBL" id="CAE0370003.1"/>
    </source>
</evidence>
<organism evidence="1">
    <name type="scientific">Aureoumbra lagunensis</name>
    <dbReference type="NCBI Taxonomy" id="44058"/>
    <lineage>
        <taxon>Eukaryota</taxon>
        <taxon>Sar</taxon>
        <taxon>Stramenopiles</taxon>
        <taxon>Ochrophyta</taxon>
        <taxon>Pelagophyceae</taxon>
        <taxon>Pelagomonadales</taxon>
        <taxon>Aureoumbra</taxon>
    </lineage>
</organism>